<dbReference type="AlphaFoldDB" id="A0A0C1Z8K2"/>
<reference evidence="1 2" key="1">
    <citation type="submission" date="2014-07" db="EMBL/GenBank/DDBJ databases">
        <title>Unique and conserved regions in Vibrio harveyi and related species in comparison with the shrimp pathogen Vibrio harveyi CAIM 1792.</title>
        <authorList>
            <person name="Espinoza-Valles I."/>
            <person name="Vora G."/>
            <person name="Leekitcharoenphon P."/>
            <person name="Ussery D."/>
            <person name="Hoj L."/>
            <person name="Gomez-Gil B."/>
        </authorList>
    </citation>
    <scope>NUCLEOTIDE SEQUENCE [LARGE SCALE GENOMIC DNA]</scope>
    <source>
        <strain evidence="2">CAIM 1854 / LMG 25443</strain>
    </source>
</reference>
<dbReference type="PATRIC" id="fig|1229493.5.peg.1118"/>
<name>A0A0C1Z8K2_9VIBR</name>
<evidence type="ECO:0000313" key="2">
    <source>
        <dbReference type="Proteomes" id="UP000031586"/>
    </source>
</evidence>
<sequence length="66" mass="7487">MSKNTNHTVEVRPNHFEPMSDELVKRCDGDTEMAGFFHCLGVALRPTDNQVDSKHLKANLPEHKGR</sequence>
<protein>
    <submittedName>
        <fullName evidence="1">Uncharacterized protein</fullName>
    </submittedName>
</protein>
<gene>
    <name evidence="1" type="ORF">H735_10175</name>
</gene>
<evidence type="ECO:0000313" key="1">
    <source>
        <dbReference type="EMBL" id="KIF53280.1"/>
    </source>
</evidence>
<comment type="caution">
    <text evidence="1">The sequence shown here is derived from an EMBL/GenBank/DDBJ whole genome shotgun (WGS) entry which is preliminary data.</text>
</comment>
<proteinExistence type="predicted"/>
<dbReference type="Proteomes" id="UP000031586">
    <property type="component" value="Unassembled WGS sequence"/>
</dbReference>
<accession>A0A0C1Z8K2</accession>
<organism evidence="1 2">
    <name type="scientific">Vibrio owensii CAIM 1854 = LMG 25443</name>
    <dbReference type="NCBI Taxonomy" id="1229493"/>
    <lineage>
        <taxon>Bacteria</taxon>
        <taxon>Pseudomonadati</taxon>
        <taxon>Pseudomonadota</taxon>
        <taxon>Gammaproteobacteria</taxon>
        <taxon>Vibrionales</taxon>
        <taxon>Vibrionaceae</taxon>
        <taxon>Vibrio</taxon>
    </lineage>
</organism>
<dbReference type="EMBL" id="JPRD01000015">
    <property type="protein sequence ID" value="KIF53280.1"/>
    <property type="molecule type" value="Genomic_DNA"/>
</dbReference>
<dbReference type="RefSeq" id="WP_020194476.1">
    <property type="nucleotide sequence ID" value="NZ_BAOH01000005.1"/>
</dbReference>